<feature type="transmembrane region" description="Helical" evidence="6">
    <location>
        <begin position="598"/>
        <end position="622"/>
    </location>
</feature>
<gene>
    <name evidence="9" type="ORF">ACFSM5_15150</name>
</gene>
<dbReference type="PROSITE" id="PS50885">
    <property type="entry name" value="HAMP"/>
    <property type="match status" value="1"/>
</dbReference>
<keyword evidence="4 6" id="KW-1133">Transmembrane helix</keyword>
<dbReference type="Gene3D" id="6.10.340.10">
    <property type="match status" value="1"/>
</dbReference>
<keyword evidence="2" id="KW-0813">Transport</keyword>
<feature type="transmembrane region" description="Helical" evidence="6">
    <location>
        <begin position="398"/>
        <end position="420"/>
    </location>
</feature>
<feature type="transmembrane region" description="Helical" evidence="6">
    <location>
        <begin position="341"/>
        <end position="361"/>
    </location>
</feature>
<feature type="domain" description="HAMP" evidence="8">
    <location>
        <begin position="204"/>
        <end position="256"/>
    </location>
</feature>
<evidence type="ECO:0000256" key="3">
    <source>
        <dbReference type="ARBA" id="ARBA00022692"/>
    </source>
</evidence>
<proteinExistence type="predicted"/>
<feature type="transmembrane region" description="Helical" evidence="6">
    <location>
        <begin position="507"/>
        <end position="528"/>
    </location>
</feature>
<accession>A0ABW5DSV4</accession>
<sequence>MSEIVEAPQSTTLGRRTAVRLLGLTALIGLPQMLLLVYFALGQFENALLPELERKAAVVGEVLRAQVDGAIDKGIALPDLVEPEAFLKIYLNQYPELRFIALTDATGKVIHVAGIAPEAADEALAELPPPLTRVGHPTDATVGEAALTVSALALGQPGTRGYIEIAVDRAYVRGEIRDFTLDIVVIAVVMLIVAFEILLFVVSVKIDHPLTLIGLMIERMSRGDFGWFLAGTGRNELGMIARALNRAVRNTSDMAVNLGQRVVRAGTAASQDIRQSTLDLAERWQFKSFSEGRRIRDVNLLLIRLPLFLFVFAEELSRSFFPLYVRQLHAESSITWLDPSLAVSVPISLFMLCTAIATPPGGSWTDKFGSRRIFLIGAALSSVCLVLTAFAGSYIELLVWRGFGAIGYGLVFIASQSFVLHNTGPENRAKGIAIYVGAITAADICGPAIGGVLSDRFGPSVSFLIGGGLVAIAAALIWSQLRDETERPQRPPLKFTYFVELARNPGFMVLLLCMAVPAKLILTGFLFYLVPQFSAELGNNQASTGRIIMLYGLMNLIGAPIAAFLADRLKKEVLMIGLGGVLAGAGAAALWFEVDTWMLILAVITLGLGQSISIASQLALVPRVAPKEIEKIGMTTVVSVYRISERLGGVLGPFVVGAFVTSFGGSGSATVATGLLIIGLASFFVLYFTLRPPKR</sequence>
<dbReference type="Pfam" id="PF07690">
    <property type="entry name" value="MFS_1"/>
    <property type="match status" value="1"/>
</dbReference>
<feature type="transmembrane region" description="Helical" evidence="6">
    <location>
        <begin position="669"/>
        <end position="690"/>
    </location>
</feature>
<feature type="transmembrane region" description="Helical" evidence="6">
    <location>
        <begin position="21"/>
        <end position="41"/>
    </location>
</feature>
<evidence type="ECO:0000256" key="5">
    <source>
        <dbReference type="ARBA" id="ARBA00023136"/>
    </source>
</evidence>
<dbReference type="RefSeq" id="WP_379877308.1">
    <property type="nucleotide sequence ID" value="NZ_JBHUIP010000013.1"/>
</dbReference>
<evidence type="ECO:0000256" key="2">
    <source>
        <dbReference type="ARBA" id="ARBA00022448"/>
    </source>
</evidence>
<keyword evidence="10" id="KW-1185">Reference proteome</keyword>
<evidence type="ECO:0000313" key="9">
    <source>
        <dbReference type="EMBL" id="MFD2264238.1"/>
    </source>
</evidence>
<feature type="transmembrane region" description="Helical" evidence="6">
    <location>
        <begin position="548"/>
        <end position="566"/>
    </location>
</feature>
<dbReference type="PROSITE" id="PS50850">
    <property type="entry name" value="MFS"/>
    <property type="match status" value="1"/>
</dbReference>
<dbReference type="InterPro" id="IPR036259">
    <property type="entry name" value="MFS_trans_sf"/>
</dbReference>
<evidence type="ECO:0000256" key="6">
    <source>
        <dbReference type="SAM" id="Phobius"/>
    </source>
</evidence>
<dbReference type="EMBL" id="JBHUIP010000013">
    <property type="protein sequence ID" value="MFD2264238.1"/>
    <property type="molecule type" value="Genomic_DNA"/>
</dbReference>
<feature type="domain" description="Major facilitator superfamily (MFS) profile" evidence="7">
    <location>
        <begin position="299"/>
        <end position="691"/>
    </location>
</feature>
<dbReference type="InterPro" id="IPR003660">
    <property type="entry name" value="HAMP_dom"/>
</dbReference>
<feature type="transmembrane region" description="Helical" evidence="6">
    <location>
        <begin position="643"/>
        <end position="663"/>
    </location>
</feature>
<dbReference type="Proteomes" id="UP001597295">
    <property type="component" value="Unassembled WGS sequence"/>
</dbReference>
<feature type="transmembrane region" description="Helical" evidence="6">
    <location>
        <begin position="373"/>
        <end position="392"/>
    </location>
</feature>
<dbReference type="PANTHER" id="PTHR23506">
    <property type="entry name" value="GH10249P"/>
    <property type="match status" value="1"/>
</dbReference>
<keyword evidence="5 6" id="KW-0472">Membrane</keyword>
<dbReference type="InterPro" id="IPR011701">
    <property type="entry name" value="MFS"/>
</dbReference>
<organism evidence="9 10">
    <name type="scientific">Lacibacterium aquatile</name>
    <dbReference type="NCBI Taxonomy" id="1168082"/>
    <lineage>
        <taxon>Bacteria</taxon>
        <taxon>Pseudomonadati</taxon>
        <taxon>Pseudomonadota</taxon>
        <taxon>Alphaproteobacteria</taxon>
        <taxon>Rhodospirillales</taxon>
        <taxon>Rhodospirillaceae</taxon>
    </lineage>
</organism>
<evidence type="ECO:0000256" key="1">
    <source>
        <dbReference type="ARBA" id="ARBA00004141"/>
    </source>
</evidence>
<evidence type="ECO:0000313" key="10">
    <source>
        <dbReference type="Proteomes" id="UP001597295"/>
    </source>
</evidence>
<protein>
    <submittedName>
        <fullName evidence="9">MFS transporter</fullName>
    </submittedName>
</protein>
<dbReference type="CDD" id="cd17325">
    <property type="entry name" value="MFS_MdtG_SLC18_like"/>
    <property type="match status" value="1"/>
</dbReference>
<dbReference type="Gene3D" id="1.20.1250.20">
    <property type="entry name" value="MFS general substrate transporter like domains"/>
    <property type="match status" value="1"/>
</dbReference>
<reference evidence="10" key="1">
    <citation type="journal article" date="2019" name="Int. J. Syst. Evol. Microbiol.">
        <title>The Global Catalogue of Microorganisms (GCM) 10K type strain sequencing project: providing services to taxonomists for standard genome sequencing and annotation.</title>
        <authorList>
            <consortium name="The Broad Institute Genomics Platform"/>
            <consortium name="The Broad Institute Genome Sequencing Center for Infectious Disease"/>
            <person name="Wu L."/>
            <person name="Ma J."/>
        </authorList>
    </citation>
    <scope>NUCLEOTIDE SEQUENCE [LARGE SCALE GENOMIC DNA]</scope>
    <source>
        <strain evidence="10">CGMCC 1.19062</strain>
    </source>
</reference>
<dbReference type="SUPFAM" id="SSF103473">
    <property type="entry name" value="MFS general substrate transporter"/>
    <property type="match status" value="1"/>
</dbReference>
<comment type="caution">
    <text evidence="9">The sequence shown here is derived from an EMBL/GenBank/DDBJ whole genome shotgun (WGS) entry which is preliminary data.</text>
</comment>
<feature type="transmembrane region" description="Helical" evidence="6">
    <location>
        <begin position="573"/>
        <end position="592"/>
    </location>
</feature>
<feature type="transmembrane region" description="Helical" evidence="6">
    <location>
        <begin position="460"/>
        <end position="481"/>
    </location>
</feature>
<dbReference type="PANTHER" id="PTHR23506:SF23">
    <property type="entry name" value="GH10249P"/>
    <property type="match status" value="1"/>
</dbReference>
<feature type="transmembrane region" description="Helical" evidence="6">
    <location>
        <begin position="432"/>
        <end position="454"/>
    </location>
</feature>
<feature type="transmembrane region" description="Helical" evidence="6">
    <location>
        <begin position="301"/>
        <end position="321"/>
    </location>
</feature>
<name>A0ABW5DSV4_9PROT</name>
<evidence type="ECO:0000259" key="8">
    <source>
        <dbReference type="PROSITE" id="PS50885"/>
    </source>
</evidence>
<dbReference type="InterPro" id="IPR050930">
    <property type="entry name" value="MFS_Vesicular_Transporter"/>
</dbReference>
<evidence type="ECO:0000256" key="4">
    <source>
        <dbReference type="ARBA" id="ARBA00022989"/>
    </source>
</evidence>
<comment type="subcellular location">
    <subcellularLocation>
        <location evidence="1">Membrane</location>
        <topology evidence="1">Multi-pass membrane protein</topology>
    </subcellularLocation>
</comment>
<dbReference type="InterPro" id="IPR020846">
    <property type="entry name" value="MFS_dom"/>
</dbReference>
<keyword evidence="3 6" id="KW-0812">Transmembrane</keyword>
<feature type="transmembrane region" description="Helical" evidence="6">
    <location>
        <begin position="183"/>
        <end position="202"/>
    </location>
</feature>
<evidence type="ECO:0000259" key="7">
    <source>
        <dbReference type="PROSITE" id="PS50850"/>
    </source>
</evidence>